<keyword evidence="2" id="KW-0677">Repeat</keyword>
<proteinExistence type="predicted"/>
<organism evidence="8">
    <name type="scientific">viral metagenome</name>
    <dbReference type="NCBI Taxonomy" id="1070528"/>
    <lineage>
        <taxon>unclassified sequences</taxon>
        <taxon>metagenomes</taxon>
        <taxon>organismal metagenomes</taxon>
    </lineage>
</organism>
<dbReference type="InterPro" id="IPR050589">
    <property type="entry name" value="Ikaros_C2H2-ZF"/>
</dbReference>
<dbReference type="PANTHER" id="PTHR24404:SF114">
    <property type="entry name" value="KLUMPFUSS, ISOFORM B-RELATED"/>
    <property type="match status" value="1"/>
</dbReference>
<keyword evidence="4" id="KW-0862">Zinc</keyword>
<keyword evidence="5" id="KW-0238">DNA-binding</keyword>
<dbReference type="InterPro" id="IPR036236">
    <property type="entry name" value="Znf_C2H2_sf"/>
</dbReference>
<dbReference type="AlphaFoldDB" id="A0A6C0JPD4"/>
<evidence type="ECO:0000256" key="1">
    <source>
        <dbReference type="ARBA" id="ARBA00022723"/>
    </source>
</evidence>
<keyword evidence="1" id="KW-0479">Metal-binding</keyword>
<evidence type="ECO:0000256" key="2">
    <source>
        <dbReference type="ARBA" id="ARBA00022737"/>
    </source>
</evidence>
<reference evidence="8" key="1">
    <citation type="journal article" date="2020" name="Nature">
        <title>Giant virus diversity and host interactions through global metagenomics.</title>
        <authorList>
            <person name="Schulz F."/>
            <person name="Roux S."/>
            <person name="Paez-Espino D."/>
            <person name="Jungbluth S."/>
            <person name="Walsh D.A."/>
            <person name="Denef V.J."/>
            <person name="McMahon K.D."/>
            <person name="Konstantinidis K.T."/>
            <person name="Eloe-Fadrosh E.A."/>
            <person name="Kyrpides N.C."/>
            <person name="Woyke T."/>
        </authorList>
    </citation>
    <scope>NUCLEOTIDE SEQUENCE</scope>
    <source>
        <strain evidence="8">GVMAG-S-1040241-154</strain>
    </source>
</reference>
<dbReference type="SMART" id="SM00355">
    <property type="entry name" value="ZnF_C2H2"/>
    <property type="match status" value="3"/>
</dbReference>
<dbReference type="PANTHER" id="PTHR24404">
    <property type="entry name" value="ZINC FINGER PROTEIN"/>
    <property type="match status" value="1"/>
</dbReference>
<evidence type="ECO:0000256" key="4">
    <source>
        <dbReference type="ARBA" id="ARBA00022833"/>
    </source>
</evidence>
<feature type="coiled-coil region" evidence="6">
    <location>
        <begin position="239"/>
        <end position="266"/>
    </location>
</feature>
<dbReference type="InterPro" id="IPR013087">
    <property type="entry name" value="Znf_C2H2_type"/>
</dbReference>
<evidence type="ECO:0000313" key="8">
    <source>
        <dbReference type="EMBL" id="QHU07602.1"/>
    </source>
</evidence>
<name>A0A6C0JPD4_9ZZZZ</name>
<dbReference type="PROSITE" id="PS50157">
    <property type="entry name" value="ZINC_FINGER_C2H2_2"/>
    <property type="match status" value="1"/>
</dbReference>
<keyword evidence="6" id="KW-0175">Coiled coil</keyword>
<feature type="domain" description="C2H2-type" evidence="7">
    <location>
        <begin position="71"/>
        <end position="98"/>
    </location>
</feature>
<dbReference type="Pfam" id="PF00096">
    <property type="entry name" value="zf-C2H2"/>
    <property type="match status" value="2"/>
</dbReference>
<sequence>MTQNYSFKSYNCEYCKYTTKRNYNLIRHLNAKHNNNINQNNKIINNEQNVHPGGQNVHQKGQNVHLEENLFKCKKCNKTYKTKKNLLIHEKKCNGVDELTCPKCMISFTTRQGKSNHIKKNNCKARSVVYARKNNLENAKTNIENIENIENQNNYNIQNQNIIESQNITNNVYINNYGNERLDYLNYEKMIEIFKKAYDIPSLLTKEIHFNIEFPENNNIKDSDKQNYSLVKINDEYIYKNLNNLVQELINEKAEIMQRFAVENKEDICLKIDTYKYENIIELLLKLVLLKEPSEHYKNQVGNIRDMIRNSNNIS</sequence>
<dbReference type="Gene3D" id="3.30.160.60">
    <property type="entry name" value="Classic Zinc Finger"/>
    <property type="match status" value="2"/>
</dbReference>
<dbReference type="SUPFAM" id="SSF57667">
    <property type="entry name" value="beta-beta-alpha zinc fingers"/>
    <property type="match status" value="2"/>
</dbReference>
<evidence type="ECO:0000259" key="7">
    <source>
        <dbReference type="PROSITE" id="PS50157"/>
    </source>
</evidence>
<keyword evidence="3" id="KW-0863">Zinc-finger</keyword>
<protein>
    <recommendedName>
        <fullName evidence="7">C2H2-type domain-containing protein</fullName>
    </recommendedName>
</protein>
<evidence type="ECO:0000256" key="3">
    <source>
        <dbReference type="ARBA" id="ARBA00022771"/>
    </source>
</evidence>
<dbReference type="GO" id="GO:0008270">
    <property type="term" value="F:zinc ion binding"/>
    <property type="evidence" value="ECO:0007669"/>
    <property type="project" value="UniProtKB-KW"/>
</dbReference>
<dbReference type="GO" id="GO:0003700">
    <property type="term" value="F:DNA-binding transcription factor activity"/>
    <property type="evidence" value="ECO:0007669"/>
    <property type="project" value="TreeGrafter"/>
</dbReference>
<evidence type="ECO:0000256" key="6">
    <source>
        <dbReference type="SAM" id="Coils"/>
    </source>
</evidence>
<dbReference type="GO" id="GO:0000978">
    <property type="term" value="F:RNA polymerase II cis-regulatory region sequence-specific DNA binding"/>
    <property type="evidence" value="ECO:0007669"/>
    <property type="project" value="TreeGrafter"/>
</dbReference>
<accession>A0A6C0JPD4</accession>
<dbReference type="GO" id="GO:0006357">
    <property type="term" value="P:regulation of transcription by RNA polymerase II"/>
    <property type="evidence" value="ECO:0007669"/>
    <property type="project" value="TreeGrafter"/>
</dbReference>
<evidence type="ECO:0000256" key="5">
    <source>
        <dbReference type="ARBA" id="ARBA00023125"/>
    </source>
</evidence>
<dbReference type="EMBL" id="MN740684">
    <property type="protein sequence ID" value="QHU07602.1"/>
    <property type="molecule type" value="Genomic_DNA"/>
</dbReference>